<organism evidence="1 2">
    <name type="scientific">Pseudonocardia lutea</name>
    <dbReference type="NCBI Taxonomy" id="2172015"/>
    <lineage>
        <taxon>Bacteria</taxon>
        <taxon>Bacillati</taxon>
        <taxon>Actinomycetota</taxon>
        <taxon>Actinomycetes</taxon>
        <taxon>Pseudonocardiales</taxon>
        <taxon>Pseudonocardiaceae</taxon>
        <taxon>Pseudonocardia</taxon>
    </lineage>
</organism>
<reference evidence="2" key="1">
    <citation type="journal article" date="2019" name="Int. J. Syst. Evol. Microbiol.">
        <title>The Global Catalogue of Microorganisms (GCM) 10K type strain sequencing project: providing services to taxonomists for standard genome sequencing and annotation.</title>
        <authorList>
            <consortium name="The Broad Institute Genomics Platform"/>
            <consortium name="The Broad Institute Genome Sequencing Center for Infectious Disease"/>
            <person name="Wu L."/>
            <person name="Ma J."/>
        </authorList>
    </citation>
    <scope>NUCLEOTIDE SEQUENCE [LARGE SCALE GENOMIC DNA]</scope>
    <source>
        <strain evidence="2">CGMCC 4.7397</strain>
    </source>
</reference>
<dbReference type="EMBL" id="JBHSQK010000047">
    <property type="protein sequence ID" value="MFC5950454.1"/>
    <property type="molecule type" value="Genomic_DNA"/>
</dbReference>
<evidence type="ECO:0008006" key="3">
    <source>
        <dbReference type="Google" id="ProtNLM"/>
    </source>
</evidence>
<sequence>MSAPTAAPARWVRRDELAKAGLRPGTAKGLLRIDPTGSVAVPLGPTEVPEARALTAETLQAAGVKASDRVVVALNSDGDLGGALIAEAAAEVAAAAVAPGPRGRMRLLKVIEAVRGSVLVITPTGAADFLARLHLEFLVDPLDLELRLLVLTGEVGDERTRAHLAKEFGATVVELWTDPVTTVPVARREGDTLVETRPGTLHLLGAEKDEVTPGEPAEIAVAHPWLAALAGTGVRTGYLVTAPAEGDAVPAPAQTGGDLLLVRGRWLSIAALTKALRGIDGISHWRLDVAREGTLDAATLTVSFNRASLVQNGMWRGRIQQTLATLTPVSIAVEIDPEVRETPQPPVIADARGQHVGTP</sequence>
<comment type="caution">
    <text evidence="1">The sequence shown here is derived from an EMBL/GenBank/DDBJ whole genome shotgun (WGS) entry which is preliminary data.</text>
</comment>
<evidence type="ECO:0000313" key="2">
    <source>
        <dbReference type="Proteomes" id="UP001596119"/>
    </source>
</evidence>
<name>A0ABW1ICJ3_9PSEU</name>
<keyword evidence="2" id="KW-1185">Reference proteome</keyword>
<dbReference type="Proteomes" id="UP001596119">
    <property type="component" value="Unassembled WGS sequence"/>
</dbReference>
<evidence type="ECO:0000313" key="1">
    <source>
        <dbReference type="EMBL" id="MFC5950454.1"/>
    </source>
</evidence>
<dbReference type="RefSeq" id="WP_379567587.1">
    <property type="nucleotide sequence ID" value="NZ_JBHSQK010000047.1"/>
</dbReference>
<dbReference type="InterPro" id="IPR042099">
    <property type="entry name" value="ANL_N_sf"/>
</dbReference>
<accession>A0ABW1ICJ3</accession>
<dbReference type="SUPFAM" id="SSF56801">
    <property type="entry name" value="Acetyl-CoA synthetase-like"/>
    <property type="match status" value="1"/>
</dbReference>
<gene>
    <name evidence="1" type="ORF">ACFQH9_19475</name>
</gene>
<proteinExistence type="predicted"/>
<protein>
    <recommendedName>
        <fullName evidence="3">Phenylacetate-CoA ligase</fullName>
    </recommendedName>
</protein>
<dbReference type="Gene3D" id="3.40.50.12780">
    <property type="entry name" value="N-terminal domain of ligase-like"/>
    <property type="match status" value="1"/>
</dbReference>